<name>A0A8S1KP99_PARPR</name>
<gene>
    <name evidence="1" type="ORF">PPRIM_AZ9-3.1.T0240386</name>
</gene>
<comment type="caution">
    <text evidence="1">The sequence shown here is derived from an EMBL/GenBank/DDBJ whole genome shotgun (WGS) entry which is preliminary data.</text>
</comment>
<dbReference type="AlphaFoldDB" id="A0A8S1KP99"/>
<proteinExistence type="predicted"/>
<evidence type="ECO:0000313" key="1">
    <source>
        <dbReference type="EMBL" id="CAD8056587.1"/>
    </source>
</evidence>
<accession>A0A8S1KP99</accession>
<dbReference type="Proteomes" id="UP000688137">
    <property type="component" value="Unassembled WGS sequence"/>
</dbReference>
<sequence length="56" mass="6430">MQLQSGYECLFCNKGICEVYQIEYLLDFQAYQLICGDLKIVEPDLCDNGNLINYDG</sequence>
<keyword evidence="2" id="KW-1185">Reference proteome</keyword>
<evidence type="ECO:0000313" key="2">
    <source>
        <dbReference type="Proteomes" id="UP000688137"/>
    </source>
</evidence>
<dbReference type="EMBL" id="CAJJDM010000022">
    <property type="protein sequence ID" value="CAD8056587.1"/>
    <property type="molecule type" value="Genomic_DNA"/>
</dbReference>
<reference evidence="1" key="1">
    <citation type="submission" date="2021-01" db="EMBL/GenBank/DDBJ databases">
        <authorList>
            <consortium name="Genoscope - CEA"/>
            <person name="William W."/>
        </authorList>
    </citation>
    <scope>NUCLEOTIDE SEQUENCE</scope>
</reference>
<organism evidence="1 2">
    <name type="scientific">Paramecium primaurelia</name>
    <dbReference type="NCBI Taxonomy" id="5886"/>
    <lineage>
        <taxon>Eukaryota</taxon>
        <taxon>Sar</taxon>
        <taxon>Alveolata</taxon>
        <taxon>Ciliophora</taxon>
        <taxon>Intramacronucleata</taxon>
        <taxon>Oligohymenophorea</taxon>
        <taxon>Peniculida</taxon>
        <taxon>Parameciidae</taxon>
        <taxon>Paramecium</taxon>
    </lineage>
</organism>
<protein>
    <submittedName>
        <fullName evidence="1">Uncharacterized protein</fullName>
    </submittedName>
</protein>